<keyword evidence="2 3" id="KW-0694">RNA-binding</keyword>
<feature type="domain" description="RRM" evidence="4">
    <location>
        <begin position="11"/>
        <end position="85"/>
    </location>
</feature>
<protein>
    <recommendedName>
        <fullName evidence="4">RRM domain-containing protein</fullName>
    </recommendedName>
</protein>
<dbReference type="PROSITE" id="PS50102">
    <property type="entry name" value="RRM"/>
    <property type="match status" value="3"/>
</dbReference>
<gene>
    <name evidence="5" type="ORF">L596_024653</name>
</gene>
<keyword evidence="1" id="KW-0677">Repeat</keyword>
<dbReference type="Proteomes" id="UP000298663">
    <property type="component" value="Unassembled WGS sequence"/>
</dbReference>
<sequence length="334" mass="37109">MASTAASSPVFSVYAIDFDPAFSEKDLKSYFNRGIGFRMLGIDQNSERSALISFDSAADAQEAVMEMNFQRLPSGHIVRVSKFDRSTKQVKRDADVCIGGVDSPQVEKEVKDILRTEFRVVDLRRAKKNPCLYVQLKNNAEAQKAISRFNGLKLASGNALKANKYLSKTEFEKQNLRIENLQPGFSPAALTREFSKFGKIVSCGHKRGSPVGFVCFENLADTQKAMEAMNGSCIFGGKTLKVSLASNYASNAEGKNIRITNLPPMISEASLRAEFEPLGTVTRISFWKHTGYVNFETAEVASNVVKRMNGQEIFGRKVEVTVAHPNVKRELRRI</sequence>
<proteinExistence type="predicted"/>
<dbReference type="EMBL" id="AZBU02000009">
    <property type="protein sequence ID" value="TKR64057.1"/>
    <property type="molecule type" value="Genomic_DNA"/>
</dbReference>
<evidence type="ECO:0000256" key="1">
    <source>
        <dbReference type="ARBA" id="ARBA00022737"/>
    </source>
</evidence>
<evidence type="ECO:0000313" key="5">
    <source>
        <dbReference type="EMBL" id="TKR64057.1"/>
    </source>
</evidence>
<dbReference type="SUPFAM" id="SSF54928">
    <property type="entry name" value="RNA-binding domain, RBD"/>
    <property type="match status" value="3"/>
</dbReference>
<keyword evidence="6" id="KW-1185">Reference proteome</keyword>
<feature type="domain" description="RRM" evidence="4">
    <location>
        <begin position="255"/>
        <end position="325"/>
    </location>
</feature>
<dbReference type="AlphaFoldDB" id="A0A4U5M5D0"/>
<dbReference type="GO" id="GO:0003723">
    <property type="term" value="F:RNA binding"/>
    <property type="evidence" value="ECO:0007669"/>
    <property type="project" value="UniProtKB-UniRule"/>
</dbReference>
<dbReference type="CDD" id="cd00590">
    <property type="entry name" value="RRM_SF"/>
    <property type="match status" value="2"/>
</dbReference>
<evidence type="ECO:0000256" key="3">
    <source>
        <dbReference type="PROSITE-ProRule" id="PRU00176"/>
    </source>
</evidence>
<accession>A0A4U5M5D0</accession>
<dbReference type="STRING" id="34508.A0A4U5M5D0"/>
<evidence type="ECO:0000256" key="2">
    <source>
        <dbReference type="ARBA" id="ARBA00022884"/>
    </source>
</evidence>
<dbReference type="Pfam" id="PF00076">
    <property type="entry name" value="RRM_1"/>
    <property type="match status" value="2"/>
</dbReference>
<dbReference type="Gene3D" id="3.30.70.330">
    <property type="match status" value="4"/>
</dbReference>
<name>A0A4U5M5D0_STECR</name>
<dbReference type="InterPro" id="IPR012677">
    <property type="entry name" value="Nucleotide-bd_a/b_plait_sf"/>
</dbReference>
<dbReference type="SMART" id="SM00360">
    <property type="entry name" value="RRM"/>
    <property type="match status" value="4"/>
</dbReference>
<reference evidence="5 6" key="2">
    <citation type="journal article" date="2019" name="G3 (Bethesda)">
        <title>Hybrid Assembly of the Genome of the Entomopathogenic Nematode Steinernema carpocapsae Identifies the X-Chromosome.</title>
        <authorList>
            <person name="Serra L."/>
            <person name="Macchietto M."/>
            <person name="Macias-Munoz A."/>
            <person name="McGill C.J."/>
            <person name="Rodriguez I.M."/>
            <person name="Rodriguez B."/>
            <person name="Murad R."/>
            <person name="Mortazavi A."/>
        </authorList>
    </citation>
    <scope>NUCLEOTIDE SEQUENCE [LARGE SCALE GENOMIC DNA]</scope>
    <source>
        <strain evidence="5 6">ALL</strain>
    </source>
</reference>
<evidence type="ECO:0000313" key="6">
    <source>
        <dbReference type="Proteomes" id="UP000298663"/>
    </source>
</evidence>
<organism evidence="5 6">
    <name type="scientific">Steinernema carpocapsae</name>
    <name type="common">Entomopathogenic nematode</name>
    <dbReference type="NCBI Taxonomy" id="34508"/>
    <lineage>
        <taxon>Eukaryota</taxon>
        <taxon>Metazoa</taxon>
        <taxon>Ecdysozoa</taxon>
        <taxon>Nematoda</taxon>
        <taxon>Chromadorea</taxon>
        <taxon>Rhabditida</taxon>
        <taxon>Tylenchina</taxon>
        <taxon>Panagrolaimomorpha</taxon>
        <taxon>Strongyloidoidea</taxon>
        <taxon>Steinernematidae</taxon>
        <taxon>Steinernema</taxon>
    </lineage>
</organism>
<dbReference type="PANTHER" id="PTHR24012">
    <property type="entry name" value="RNA BINDING PROTEIN"/>
    <property type="match status" value="1"/>
</dbReference>
<evidence type="ECO:0000259" key="4">
    <source>
        <dbReference type="PROSITE" id="PS50102"/>
    </source>
</evidence>
<comment type="caution">
    <text evidence="5">The sequence shown here is derived from an EMBL/GenBank/DDBJ whole genome shotgun (WGS) entry which is preliminary data.</text>
</comment>
<dbReference type="InterPro" id="IPR000504">
    <property type="entry name" value="RRM_dom"/>
</dbReference>
<feature type="domain" description="RRM" evidence="4">
    <location>
        <begin position="174"/>
        <end position="247"/>
    </location>
</feature>
<dbReference type="OrthoDB" id="10067824at2759"/>
<reference evidence="5 6" key="1">
    <citation type="journal article" date="2015" name="Genome Biol.">
        <title>Comparative genomics of Steinernema reveals deeply conserved gene regulatory networks.</title>
        <authorList>
            <person name="Dillman A.R."/>
            <person name="Macchietto M."/>
            <person name="Porter C.F."/>
            <person name="Rogers A."/>
            <person name="Williams B."/>
            <person name="Antoshechkin I."/>
            <person name="Lee M.M."/>
            <person name="Goodwin Z."/>
            <person name="Lu X."/>
            <person name="Lewis E.E."/>
            <person name="Goodrich-Blair H."/>
            <person name="Stock S.P."/>
            <person name="Adams B.J."/>
            <person name="Sternberg P.W."/>
            <person name="Mortazavi A."/>
        </authorList>
    </citation>
    <scope>NUCLEOTIDE SEQUENCE [LARGE SCALE GENOMIC DNA]</scope>
    <source>
        <strain evidence="5 6">ALL</strain>
    </source>
</reference>
<dbReference type="InterPro" id="IPR035979">
    <property type="entry name" value="RBD_domain_sf"/>
</dbReference>